<organism evidence="2 3">
    <name type="scientific">Orbilia oligospora</name>
    <name type="common">Nematode-trapping fungus</name>
    <name type="synonym">Arthrobotrys oligospora</name>
    <dbReference type="NCBI Taxonomy" id="2813651"/>
    <lineage>
        <taxon>Eukaryota</taxon>
        <taxon>Fungi</taxon>
        <taxon>Dikarya</taxon>
        <taxon>Ascomycota</taxon>
        <taxon>Pezizomycotina</taxon>
        <taxon>Orbiliomycetes</taxon>
        <taxon>Orbiliales</taxon>
        <taxon>Orbiliaceae</taxon>
        <taxon>Orbilia</taxon>
    </lineage>
</organism>
<dbReference type="AlphaFoldDB" id="A0A7C8VQ69"/>
<evidence type="ECO:0000313" key="3">
    <source>
        <dbReference type="Proteomes" id="UP000474640"/>
    </source>
</evidence>
<gene>
    <name evidence="2" type="ORF">TWF970_005528</name>
</gene>
<comment type="caution">
    <text evidence="2">The sequence shown here is derived from an EMBL/GenBank/DDBJ whole genome shotgun (WGS) entry which is preliminary data.</text>
</comment>
<evidence type="ECO:0000256" key="1">
    <source>
        <dbReference type="SAM" id="MobiDB-lite"/>
    </source>
</evidence>
<feature type="region of interest" description="Disordered" evidence="1">
    <location>
        <begin position="51"/>
        <end position="88"/>
    </location>
</feature>
<name>A0A7C8VQ69_ORBOL</name>
<protein>
    <submittedName>
        <fullName evidence="2">Uncharacterized protein</fullName>
    </submittedName>
</protein>
<sequence>MTEPSNTPSIPHSWFALVDIAFTGHKPIIAKEVIQQNIIRTEDNANTRMQFPVRSGLNNPAKERDEADHKVITADRARSKYDPNSAYM</sequence>
<reference evidence="2 3" key="1">
    <citation type="submission" date="2020-01" db="EMBL/GenBank/DDBJ databases">
        <authorList>
            <person name="Palmer J.M."/>
        </authorList>
    </citation>
    <scope>NUCLEOTIDE SEQUENCE [LARGE SCALE GENOMIC DNA]</scope>
    <source>
        <strain evidence="2 3">TWF970</strain>
    </source>
</reference>
<dbReference type="Proteomes" id="UP000474640">
    <property type="component" value="Unassembled WGS sequence"/>
</dbReference>
<feature type="compositionally biased region" description="Basic and acidic residues" evidence="1">
    <location>
        <begin position="61"/>
        <end position="81"/>
    </location>
</feature>
<proteinExistence type="predicted"/>
<accession>A0A7C8VQ69</accession>
<dbReference type="EMBL" id="JAABOJ010000003">
    <property type="protein sequence ID" value="KAF3288459.1"/>
    <property type="molecule type" value="Genomic_DNA"/>
</dbReference>
<evidence type="ECO:0000313" key="2">
    <source>
        <dbReference type="EMBL" id="KAF3288459.1"/>
    </source>
</evidence>